<feature type="non-terminal residue" evidence="2">
    <location>
        <position position="1"/>
    </location>
</feature>
<feature type="compositionally biased region" description="Pro residues" evidence="1">
    <location>
        <begin position="119"/>
        <end position="132"/>
    </location>
</feature>
<evidence type="ECO:0000313" key="2">
    <source>
        <dbReference type="EMBL" id="CAA9579431.1"/>
    </source>
</evidence>
<sequence>WLLRVPPGRLCRPPSRPPAQRRSPRLRIARPPSPESRPPSCPRPSLPTCGAWSPPPGSAASASAARPAPSALRPILSPPPAWSTSSRPARSSRARAPVGKTGGAAGTPARHCPRSVGFPPIPTTMAPPPRGAPPLLLSI</sequence>
<feature type="compositionally biased region" description="Low complexity" evidence="1">
    <location>
        <begin position="58"/>
        <end position="71"/>
    </location>
</feature>
<feature type="compositionally biased region" description="Pro residues" evidence="1">
    <location>
        <begin position="31"/>
        <end position="45"/>
    </location>
</feature>
<dbReference type="AlphaFoldDB" id="A0A6J4VIU4"/>
<proteinExistence type="predicted"/>
<protein>
    <submittedName>
        <fullName evidence="2">Uncharacterized protein</fullName>
    </submittedName>
</protein>
<feature type="compositionally biased region" description="Low complexity" evidence="1">
    <location>
        <begin position="82"/>
        <end position="97"/>
    </location>
</feature>
<reference evidence="2" key="1">
    <citation type="submission" date="2020-02" db="EMBL/GenBank/DDBJ databases">
        <authorList>
            <person name="Meier V. D."/>
        </authorList>
    </citation>
    <scope>NUCLEOTIDE SEQUENCE</scope>
    <source>
        <strain evidence="2">AVDCRST_MAG19</strain>
    </source>
</reference>
<feature type="region of interest" description="Disordered" evidence="1">
    <location>
        <begin position="1"/>
        <end position="139"/>
    </location>
</feature>
<gene>
    <name evidence="2" type="ORF">AVDCRST_MAG19-3695</name>
</gene>
<organism evidence="2">
    <name type="scientific">uncultured Thermomicrobiales bacterium</name>
    <dbReference type="NCBI Taxonomy" id="1645740"/>
    <lineage>
        <taxon>Bacteria</taxon>
        <taxon>Pseudomonadati</taxon>
        <taxon>Thermomicrobiota</taxon>
        <taxon>Thermomicrobia</taxon>
        <taxon>Thermomicrobiales</taxon>
        <taxon>environmental samples</taxon>
    </lineage>
</organism>
<dbReference type="EMBL" id="CADCWL010000207">
    <property type="protein sequence ID" value="CAA9579431.1"/>
    <property type="molecule type" value="Genomic_DNA"/>
</dbReference>
<evidence type="ECO:0000256" key="1">
    <source>
        <dbReference type="SAM" id="MobiDB-lite"/>
    </source>
</evidence>
<name>A0A6J4VIU4_9BACT</name>
<feature type="non-terminal residue" evidence="2">
    <location>
        <position position="139"/>
    </location>
</feature>
<accession>A0A6J4VIU4</accession>